<evidence type="ECO:0000256" key="3">
    <source>
        <dbReference type="ARBA" id="ARBA00023002"/>
    </source>
</evidence>
<sequence>MATEKNRVAIVPGQGQALEVVDAELSHPGPGEILVRNEAVAVQPLDAKMLHAGYGGAGSIEKYPVILGTAGAGTVQAVGEDVSELAVGDRVVFNTRALVKFETNKREGTWQKFVIVRSQTAAKIGDVSFEQAVLVDFPLQTAVAALNLYLGMEKPGKGTEDEKVLVWGAGGAVGSYAVQYAKSVGHTVVVTASQKDVARQTRLGASAVIDYKAADAVDQLRKLGPYKYLFSASGDPASQKALASLLPDGGRFASVLGGEVDLPSDVERVYKPFSQAAQHDENQEWRSWWYGEYLSDVLRNGLVDPVSHLKVSGGLEALQEASTDVFEGKVRGKVIVNPQE</sequence>
<dbReference type="GeneID" id="28765071"/>
<dbReference type="InterPro" id="IPR013154">
    <property type="entry name" value="ADH-like_N"/>
</dbReference>
<comment type="subunit">
    <text evidence="2">Monomer.</text>
</comment>
<proteinExistence type="inferred from homology"/>
<dbReference type="InterPro" id="IPR020843">
    <property type="entry name" value="ER"/>
</dbReference>
<dbReference type="InterPro" id="IPR013149">
    <property type="entry name" value="ADH-like_C"/>
</dbReference>
<dbReference type="InParanoid" id="A0A177C146"/>
<evidence type="ECO:0000313" key="6">
    <source>
        <dbReference type="Proteomes" id="UP000077069"/>
    </source>
</evidence>
<name>A0A177C146_9PLEO</name>
<dbReference type="InterPro" id="IPR047122">
    <property type="entry name" value="Trans-enoyl_RdTase-like"/>
</dbReference>
<gene>
    <name evidence="5" type="ORF">CC84DRAFT_1198718</name>
</gene>
<dbReference type="SUPFAM" id="SSF50129">
    <property type="entry name" value="GroES-like"/>
    <property type="match status" value="1"/>
</dbReference>
<dbReference type="Proteomes" id="UP000077069">
    <property type="component" value="Unassembled WGS sequence"/>
</dbReference>
<dbReference type="STRING" id="1460663.A0A177C146"/>
<dbReference type="SMART" id="SM00829">
    <property type="entry name" value="PKS_ER"/>
    <property type="match status" value="1"/>
</dbReference>
<dbReference type="Pfam" id="PF08240">
    <property type="entry name" value="ADH_N"/>
    <property type="match status" value="1"/>
</dbReference>
<dbReference type="InterPro" id="IPR036291">
    <property type="entry name" value="NAD(P)-bd_dom_sf"/>
</dbReference>
<reference evidence="5 6" key="1">
    <citation type="submission" date="2016-05" db="EMBL/GenBank/DDBJ databases">
        <title>Comparative analysis of secretome profiles of manganese(II)-oxidizing ascomycete fungi.</title>
        <authorList>
            <consortium name="DOE Joint Genome Institute"/>
            <person name="Zeiner C.A."/>
            <person name="Purvine S.O."/>
            <person name="Zink E.M."/>
            <person name="Wu S."/>
            <person name="Pasa-Tolic L."/>
            <person name="Chaput D.L."/>
            <person name="Haridas S."/>
            <person name="Grigoriev I.V."/>
            <person name="Santelli C.M."/>
            <person name="Hansel C.M."/>
        </authorList>
    </citation>
    <scope>NUCLEOTIDE SEQUENCE [LARGE SCALE GENOMIC DNA]</scope>
    <source>
        <strain evidence="5 6">AP3s5-JAC2a</strain>
    </source>
</reference>
<dbReference type="Gene3D" id="3.90.180.10">
    <property type="entry name" value="Medium-chain alcohol dehydrogenases, catalytic domain"/>
    <property type="match status" value="1"/>
</dbReference>
<dbReference type="Gene3D" id="3.40.50.720">
    <property type="entry name" value="NAD(P)-binding Rossmann-like Domain"/>
    <property type="match status" value="1"/>
</dbReference>
<dbReference type="PANTHER" id="PTHR45348">
    <property type="entry name" value="HYPOTHETICAL OXIDOREDUCTASE (EUROFUNG)"/>
    <property type="match status" value="1"/>
</dbReference>
<dbReference type="CDD" id="cd08249">
    <property type="entry name" value="enoyl_reductase_like"/>
    <property type="match status" value="1"/>
</dbReference>
<evidence type="ECO:0000259" key="4">
    <source>
        <dbReference type="SMART" id="SM00829"/>
    </source>
</evidence>
<dbReference type="EMBL" id="KV441557">
    <property type="protein sequence ID" value="OAG01514.1"/>
    <property type="molecule type" value="Genomic_DNA"/>
</dbReference>
<accession>A0A177C146</accession>
<evidence type="ECO:0000256" key="1">
    <source>
        <dbReference type="ARBA" id="ARBA00008072"/>
    </source>
</evidence>
<dbReference type="InterPro" id="IPR011032">
    <property type="entry name" value="GroES-like_sf"/>
</dbReference>
<organism evidence="5 6">
    <name type="scientific">Paraphaeosphaeria sporulosa</name>
    <dbReference type="NCBI Taxonomy" id="1460663"/>
    <lineage>
        <taxon>Eukaryota</taxon>
        <taxon>Fungi</taxon>
        <taxon>Dikarya</taxon>
        <taxon>Ascomycota</taxon>
        <taxon>Pezizomycotina</taxon>
        <taxon>Dothideomycetes</taxon>
        <taxon>Pleosporomycetidae</taxon>
        <taxon>Pleosporales</taxon>
        <taxon>Massarineae</taxon>
        <taxon>Didymosphaeriaceae</taxon>
        <taxon>Paraphaeosphaeria</taxon>
    </lineage>
</organism>
<comment type="similarity">
    <text evidence="1">Belongs to the zinc-containing alcohol dehydrogenase family.</text>
</comment>
<protein>
    <submittedName>
        <fullName evidence="5">Oxidoreductase domain-containing protein</fullName>
    </submittedName>
</protein>
<evidence type="ECO:0000256" key="2">
    <source>
        <dbReference type="ARBA" id="ARBA00011245"/>
    </source>
</evidence>
<dbReference type="AlphaFoldDB" id="A0A177C146"/>
<keyword evidence="6" id="KW-1185">Reference proteome</keyword>
<dbReference type="GO" id="GO:0016651">
    <property type="term" value="F:oxidoreductase activity, acting on NAD(P)H"/>
    <property type="evidence" value="ECO:0007669"/>
    <property type="project" value="InterPro"/>
</dbReference>
<dbReference type="Pfam" id="PF00107">
    <property type="entry name" value="ADH_zinc_N"/>
    <property type="match status" value="1"/>
</dbReference>
<dbReference type="RefSeq" id="XP_018031879.1">
    <property type="nucleotide sequence ID" value="XM_018181585.1"/>
</dbReference>
<feature type="domain" description="Enoyl reductase (ER)" evidence="4">
    <location>
        <begin position="13"/>
        <end position="336"/>
    </location>
</feature>
<dbReference type="OrthoDB" id="3509362at2759"/>
<dbReference type="PANTHER" id="PTHR45348:SF2">
    <property type="entry name" value="ZINC-TYPE ALCOHOL DEHYDROGENASE-LIKE PROTEIN C2E1P3.01"/>
    <property type="match status" value="1"/>
</dbReference>
<evidence type="ECO:0000313" key="5">
    <source>
        <dbReference type="EMBL" id="OAG01514.1"/>
    </source>
</evidence>
<dbReference type="SUPFAM" id="SSF51735">
    <property type="entry name" value="NAD(P)-binding Rossmann-fold domains"/>
    <property type="match status" value="1"/>
</dbReference>
<keyword evidence="3" id="KW-0560">Oxidoreductase</keyword>